<dbReference type="PROSITE" id="PS00455">
    <property type="entry name" value="AMP_BINDING"/>
    <property type="match status" value="1"/>
</dbReference>
<dbReference type="Gene3D" id="1.10.1200.10">
    <property type="entry name" value="ACP-like"/>
    <property type="match status" value="1"/>
</dbReference>
<dbReference type="FunFam" id="3.40.50.12780:FF:000012">
    <property type="entry name" value="Non-ribosomal peptide synthetase"/>
    <property type="match status" value="1"/>
</dbReference>
<dbReference type="CDD" id="cd05235">
    <property type="entry name" value="SDR_e1"/>
    <property type="match status" value="1"/>
</dbReference>
<protein>
    <submittedName>
        <fullName evidence="7">Non-ribosomal peptide synthetase</fullName>
    </submittedName>
</protein>
<dbReference type="InterPro" id="IPR020806">
    <property type="entry name" value="PKS_PP-bd"/>
</dbReference>
<dbReference type="GO" id="GO:0031177">
    <property type="term" value="F:phosphopantetheine binding"/>
    <property type="evidence" value="ECO:0007669"/>
    <property type="project" value="InterPro"/>
</dbReference>
<dbReference type="CDD" id="cd19531">
    <property type="entry name" value="LCL_NRPS-like"/>
    <property type="match status" value="1"/>
</dbReference>
<comment type="similarity">
    <text evidence="2">Belongs to the ATP-dependent AMP-binding enzyme family.</text>
</comment>
<dbReference type="InterPro" id="IPR020845">
    <property type="entry name" value="AMP-binding_CS"/>
</dbReference>
<dbReference type="GO" id="GO:0072330">
    <property type="term" value="P:monocarboxylic acid biosynthetic process"/>
    <property type="evidence" value="ECO:0007669"/>
    <property type="project" value="UniProtKB-ARBA"/>
</dbReference>
<feature type="domain" description="Carrier" evidence="6">
    <location>
        <begin position="982"/>
        <end position="1057"/>
    </location>
</feature>
<keyword evidence="5" id="KW-0436">Ligase</keyword>
<dbReference type="SUPFAM" id="SSF52777">
    <property type="entry name" value="CoA-dependent acyltransferases"/>
    <property type="match status" value="2"/>
</dbReference>
<dbReference type="Gene3D" id="3.40.50.720">
    <property type="entry name" value="NAD(P)-binding Rossmann-like Domain"/>
    <property type="match status" value="1"/>
</dbReference>
<dbReference type="FunFam" id="3.40.50.980:FF:000001">
    <property type="entry name" value="Non-ribosomal peptide synthetase"/>
    <property type="match status" value="1"/>
</dbReference>
<evidence type="ECO:0000256" key="5">
    <source>
        <dbReference type="ARBA" id="ARBA00022598"/>
    </source>
</evidence>
<dbReference type="InterPro" id="IPR036736">
    <property type="entry name" value="ACP-like_sf"/>
</dbReference>
<dbReference type="GO" id="GO:0008610">
    <property type="term" value="P:lipid biosynthetic process"/>
    <property type="evidence" value="ECO:0007669"/>
    <property type="project" value="UniProtKB-ARBA"/>
</dbReference>
<dbReference type="GO" id="GO:0016874">
    <property type="term" value="F:ligase activity"/>
    <property type="evidence" value="ECO:0007669"/>
    <property type="project" value="UniProtKB-KW"/>
</dbReference>
<dbReference type="InterPro" id="IPR025110">
    <property type="entry name" value="AMP-bd_C"/>
</dbReference>
<evidence type="ECO:0000259" key="6">
    <source>
        <dbReference type="PROSITE" id="PS50075"/>
    </source>
</evidence>
<dbReference type="Gene3D" id="3.30.559.30">
    <property type="entry name" value="Nonribosomal peptide synthetase, condensation domain"/>
    <property type="match status" value="1"/>
</dbReference>
<organism evidence="7 8">
    <name type="scientific">Streptomyces paromomycinus</name>
    <name type="common">Streptomyces rimosus subsp. paromomycinus</name>
    <dbReference type="NCBI Taxonomy" id="92743"/>
    <lineage>
        <taxon>Bacteria</taxon>
        <taxon>Bacillati</taxon>
        <taxon>Actinomycetota</taxon>
        <taxon>Actinomycetes</taxon>
        <taxon>Kitasatosporales</taxon>
        <taxon>Streptomycetaceae</taxon>
        <taxon>Streptomyces</taxon>
    </lineage>
</organism>
<dbReference type="InterPro" id="IPR036291">
    <property type="entry name" value="NAD(P)-bd_dom_sf"/>
</dbReference>
<keyword evidence="8" id="KW-1185">Reference proteome</keyword>
<dbReference type="InterPro" id="IPR006162">
    <property type="entry name" value="Ppantetheine_attach_site"/>
</dbReference>
<dbReference type="InterPro" id="IPR001242">
    <property type="entry name" value="Condensation_dom"/>
</dbReference>
<evidence type="ECO:0000313" key="7">
    <source>
        <dbReference type="EMBL" id="GCD42350.1"/>
    </source>
</evidence>
<proteinExistence type="inferred from homology"/>
<evidence type="ECO:0000256" key="2">
    <source>
        <dbReference type="ARBA" id="ARBA00006432"/>
    </source>
</evidence>
<comment type="cofactor">
    <cofactor evidence="1">
        <name>pantetheine 4'-phosphate</name>
        <dbReference type="ChEBI" id="CHEBI:47942"/>
    </cofactor>
</comment>
<dbReference type="Pfam" id="PF07993">
    <property type="entry name" value="NAD_binding_4"/>
    <property type="match status" value="1"/>
</dbReference>
<dbReference type="PIRSF" id="PIRSF001617">
    <property type="entry name" value="Alpha-AR"/>
    <property type="match status" value="1"/>
</dbReference>
<dbReference type="SUPFAM" id="SSF56801">
    <property type="entry name" value="Acetyl-CoA synthetase-like"/>
    <property type="match status" value="1"/>
</dbReference>
<dbReference type="InterPro" id="IPR009081">
    <property type="entry name" value="PP-bd_ACP"/>
</dbReference>
<dbReference type="FunFam" id="2.30.38.10:FF:000001">
    <property type="entry name" value="Non-ribosomal peptide synthetase PvdI"/>
    <property type="match status" value="1"/>
</dbReference>
<dbReference type="GO" id="GO:0043041">
    <property type="term" value="P:amino acid activation for nonribosomal peptide biosynthetic process"/>
    <property type="evidence" value="ECO:0007669"/>
    <property type="project" value="TreeGrafter"/>
</dbReference>
<dbReference type="InterPro" id="IPR010080">
    <property type="entry name" value="Thioester_reductase-like_dom"/>
</dbReference>
<dbReference type="SMART" id="SM00823">
    <property type="entry name" value="PKS_PP"/>
    <property type="match status" value="1"/>
</dbReference>
<dbReference type="EMBL" id="BHZD01000001">
    <property type="protein sequence ID" value="GCD42350.1"/>
    <property type="molecule type" value="Genomic_DNA"/>
</dbReference>
<dbReference type="InterPro" id="IPR013120">
    <property type="entry name" value="FAR_NAD-bd"/>
</dbReference>
<dbReference type="Pfam" id="PF00550">
    <property type="entry name" value="PP-binding"/>
    <property type="match status" value="1"/>
</dbReference>
<keyword evidence="4" id="KW-0597">Phosphoprotein</keyword>
<dbReference type="PROSITE" id="PS00012">
    <property type="entry name" value="PHOSPHOPANTETHEINE"/>
    <property type="match status" value="1"/>
</dbReference>
<dbReference type="SUPFAM" id="SSF47336">
    <property type="entry name" value="ACP-like"/>
    <property type="match status" value="1"/>
</dbReference>
<accession>A0A401VZ43</accession>
<dbReference type="Pfam" id="PF13193">
    <property type="entry name" value="AMP-binding_C"/>
    <property type="match status" value="1"/>
</dbReference>
<dbReference type="Gene3D" id="3.30.300.30">
    <property type="match status" value="1"/>
</dbReference>
<dbReference type="FunFam" id="3.30.300.30:FF:000010">
    <property type="entry name" value="Enterobactin synthetase component F"/>
    <property type="match status" value="1"/>
</dbReference>
<dbReference type="NCBIfam" id="TIGR01746">
    <property type="entry name" value="Thioester-redct"/>
    <property type="match status" value="1"/>
</dbReference>
<dbReference type="GO" id="GO:0044550">
    <property type="term" value="P:secondary metabolite biosynthetic process"/>
    <property type="evidence" value="ECO:0007669"/>
    <property type="project" value="UniProtKB-ARBA"/>
</dbReference>
<dbReference type="Proteomes" id="UP000286746">
    <property type="component" value="Unassembled WGS sequence"/>
</dbReference>
<name>A0A401VZ43_STREY</name>
<dbReference type="NCBIfam" id="TIGR01733">
    <property type="entry name" value="AA-adenyl-dom"/>
    <property type="match status" value="1"/>
</dbReference>
<dbReference type="InterPro" id="IPR042099">
    <property type="entry name" value="ANL_N_sf"/>
</dbReference>
<dbReference type="Pfam" id="PF00501">
    <property type="entry name" value="AMP-binding"/>
    <property type="match status" value="1"/>
</dbReference>
<dbReference type="Pfam" id="PF00668">
    <property type="entry name" value="Condensation"/>
    <property type="match status" value="1"/>
</dbReference>
<dbReference type="InterPro" id="IPR023213">
    <property type="entry name" value="CAT-like_dom_sf"/>
</dbReference>
<evidence type="ECO:0000256" key="4">
    <source>
        <dbReference type="ARBA" id="ARBA00022553"/>
    </source>
</evidence>
<dbReference type="InterPro" id="IPR010071">
    <property type="entry name" value="AA_adenyl_dom"/>
</dbReference>
<dbReference type="CDD" id="cd17643">
    <property type="entry name" value="A_NRPS_Cytc1-like"/>
    <property type="match status" value="1"/>
</dbReference>
<evidence type="ECO:0000256" key="3">
    <source>
        <dbReference type="ARBA" id="ARBA00022450"/>
    </source>
</evidence>
<evidence type="ECO:0000256" key="1">
    <source>
        <dbReference type="ARBA" id="ARBA00001957"/>
    </source>
</evidence>
<keyword evidence="3" id="KW-0596">Phosphopantetheine</keyword>
<gene>
    <name evidence="7" type="ORF">GKJPGBOP_02010</name>
</gene>
<dbReference type="InterPro" id="IPR000873">
    <property type="entry name" value="AMP-dep_synth/lig_dom"/>
</dbReference>
<dbReference type="PANTHER" id="PTHR45527:SF14">
    <property type="entry name" value="PLIPASTATIN SYNTHASE SUBUNIT B"/>
    <property type="match status" value="1"/>
</dbReference>
<reference evidence="7 8" key="1">
    <citation type="submission" date="2018-11" db="EMBL/GenBank/DDBJ databases">
        <title>Whole genome sequence of Streptomyces paromomycinus NBRC 15454(T).</title>
        <authorList>
            <person name="Komaki H."/>
            <person name="Tamura T."/>
        </authorList>
    </citation>
    <scope>NUCLEOTIDE SEQUENCE [LARGE SCALE GENOMIC DNA]</scope>
    <source>
        <strain evidence="7 8">NBRC 15454</strain>
    </source>
</reference>
<dbReference type="GO" id="GO:0017000">
    <property type="term" value="P:antibiotic biosynthetic process"/>
    <property type="evidence" value="ECO:0007669"/>
    <property type="project" value="UniProtKB-ARBA"/>
</dbReference>
<dbReference type="FunFam" id="3.40.50.980:FF:000002">
    <property type="entry name" value="Enterobactin synthetase component F"/>
    <property type="match status" value="1"/>
</dbReference>
<dbReference type="RefSeq" id="WP_125053744.1">
    <property type="nucleotide sequence ID" value="NZ_BHZD01000001.1"/>
</dbReference>
<comment type="caution">
    <text evidence="7">The sequence shown here is derived from an EMBL/GenBank/DDBJ whole genome shotgun (WGS) entry which is preliminary data.</text>
</comment>
<dbReference type="FunFam" id="1.10.1200.10:FF:000016">
    <property type="entry name" value="Non-ribosomal peptide synthase"/>
    <property type="match status" value="1"/>
</dbReference>
<dbReference type="GO" id="GO:0005829">
    <property type="term" value="C:cytosol"/>
    <property type="evidence" value="ECO:0007669"/>
    <property type="project" value="TreeGrafter"/>
</dbReference>
<evidence type="ECO:0000313" key="8">
    <source>
        <dbReference type="Proteomes" id="UP000286746"/>
    </source>
</evidence>
<dbReference type="PROSITE" id="PS50075">
    <property type="entry name" value="CARRIER"/>
    <property type="match status" value="1"/>
</dbReference>
<sequence>MTPSPTGPLSFSQERAWFLEQLTPGTALQNIPLAVRLTGRLDTAALTGALRGLVRRHGVLRSSVTVVDGVPVQRVEDPGPLPVPVTDLRAGDTAGTEAAARDWLRGQARAPIPLDRAPLIRAALARVGEDEHLLAVTVHHIAFDGWSVGVLMRELGARYTAHLAGQEPELPELPLTYAEFAARQRAAFASGEMADDLAHWRDELSGPLPVLELPTDRTRPETPAYQGATVSRVLSREDAEALAELARAQGVTPYMVLLGGYAALLSRWSGQSSVVVGSPVAGRTSEDLDDLVGYFVNTMAVRVDLSGDPAFDVLLRRVRKKALGAYAHQSVPFEKIVEELAPGRNGNRAPVFQTLFVLQNAPLEGLRLPGLTVEPLQVHNGTAAFDLLLSVSRLPQGLTVTLEYDTSLFDEATAVRLLEQYETLLRGAVADPGTPISRLPLLETGEAERLLALGRGGDSFPVGGSLHQGFAEQARRRPDAVAVTCGDRRLSYAELDAAADELAARLRGLGIGDESLVGLYLDRGFDTVISILAVLKTGAAYVPMDPAYPAPRVARILGDARPPVLVVHERLRGRLPEYDGYLLVLDGTDRPAARTVPAPEPAPVSTGPDNAAYVIYTSGSTGTPKGVQITHANVLRLFAATRSRYRFDHHDVWPLFHSYAFDVSVWELWGALLHGGRLVVVPDAVARDAEAYRELVRAEGVTVLNQTPSAFVHFSAADAPHDPAELALRLVIFAGEALEPGTLKGWFDRHGDRAPRLVNMYGITETTVHVTLREMTAADVTTARRSPIGRPMPDLDLYVLDGRCQPVPTGTTGELYVGGPGLARCYFGAPALTADRFVPDPFGRAPGARLYRSGDLARITADGEIEYLGRSDHQIKVRGYRVEAGEIEAQLLDHPAVGSAVVVPRPDPGGDVRLTAYVTCGPGPVSEDELRALLAERLPGYMVPWRVLVLDALPLTVNGKVDRAALPAADSVRPAVATTYEEPRDAVERTVAAACAAVLGLDRVGRSDNFFELGGHSLLATRLVFRLRDELGTELPLRALFEVPTAAGIAAAVRAAQERRGGASAARDLAADAVLPAGLTGFAAPAPHLLAKPTHVLLTGATGFLGAFLLRELLRTTDAAVHCLVRADDDVRARQRLAEAALRYGLDDPGQDSRVVPLAGDLAAPGLGLTAQQLDRLADTVDAIYHCGAGVNLVYPYEQLKAANVDGTAELVRLAGRTRRAPLHHVSTVGVFGAPPAHGGPVRETDLPGPAGELRQGYTQSKWVAERIVWQAAAAGLPVTVHRPSRIAGDSRSGACQTDDYLWRVIKGCVQAGVHPRDVRVLTDLVPVDHVSAAIVALSRTPEALGRAHHLVNPRPVPLSDVLGHVRTFGYALTGLPFTDWAAAIAADPDNAAYPLLGVLESSAEAVGELRFAQDGTAALLEPAALRCPATDAELLHRYLTHFVSTGFLPAPVRTHLSDDTTRNHS</sequence>
<dbReference type="Gene3D" id="3.40.50.12780">
    <property type="entry name" value="N-terminal domain of ligase-like"/>
    <property type="match status" value="1"/>
</dbReference>
<dbReference type="Gene3D" id="3.30.559.10">
    <property type="entry name" value="Chloramphenicol acetyltransferase-like domain"/>
    <property type="match status" value="1"/>
</dbReference>
<dbReference type="SUPFAM" id="SSF51735">
    <property type="entry name" value="NAD(P)-binding Rossmann-fold domains"/>
    <property type="match status" value="1"/>
</dbReference>
<dbReference type="PANTHER" id="PTHR45527">
    <property type="entry name" value="NONRIBOSOMAL PEPTIDE SYNTHETASE"/>
    <property type="match status" value="1"/>
</dbReference>
<dbReference type="InterPro" id="IPR045851">
    <property type="entry name" value="AMP-bd_C_sf"/>
</dbReference>